<name>A0ACB9Z547_9PEZI</name>
<dbReference type="Proteomes" id="UP001497700">
    <property type="component" value="Unassembled WGS sequence"/>
</dbReference>
<organism evidence="1 2">
    <name type="scientific">Hypoxylon rubiginosum</name>
    <dbReference type="NCBI Taxonomy" id="110542"/>
    <lineage>
        <taxon>Eukaryota</taxon>
        <taxon>Fungi</taxon>
        <taxon>Dikarya</taxon>
        <taxon>Ascomycota</taxon>
        <taxon>Pezizomycotina</taxon>
        <taxon>Sordariomycetes</taxon>
        <taxon>Xylariomycetidae</taxon>
        <taxon>Xylariales</taxon>
        <taxon>Hypoxylaceae</taxon>
        <taxon>Hypoxylon</taxon>
    </lineage>
</organism>
<comment type="caution">
    <text evidence="1">The sequence shown here is derived from an EMBL/GenBank/DDBJ whole genome shotgun (WGS) entry which is preliminary data.</text>
</comment>
<accession>A0ACB9Z547</accession>
<dbReference type="EMBL" id="MU393457">
    <property type="protein sequence ID" value="KAI4866554.1"/>
    <property type="molecule type" value="Genomic_DNA"/>
</dbReference>
<evidence type="ECO:0000313" key="1">
    <source>
        <dbReference type="EMBL" id="KAI4866554.1"/>
    </source>
</evidence>
<evidence type="ECO:0000313" key="2">
    <source>
        <dbReference type="Proteomes" id="UP001497700"/>
    </source>
</evidence>
<keyword evidence="2" id="KW-1185">Reference proteome</keyword>
<protein>
    <submittedName>
        <fullName evidence="1">Pyridoxamine 5'-phosphate oxidase</fullName>
    </submittedName>
</protein>
<gene>
    <name evidence="1" type="ORF">F4820DRAFT_446928</name>
</gene>
<reference evidence="1 2" key="1">
    <citation type="journal article" date="2022" name="New Phytol.">
        <title>Ecological generalism drives hyperdiversity of secondary metabolite gene clusters in xylarialean endophytes.</title>
        <authorList>
            <person name="Franco M.E.E."/>
            <person name="Wisecaver J.H."/>
            <person name="Arnold A.E."/>
            <person name="Ju Y.M."/>
            <person name="Slot J.C."/>
            <person name="Ahrendt S."/>
            <person name="Moore L.P."/>
            <person name="Eastman K.E."/>
            <person name="Scott K."/>
            <person name="Konkel Z."/>
            <person name="Mondo S.J."/>
            <person name="Kuo A."/>
            <person name="Hayes R.D."/>
            <person name="Haridas S."/>
            <person name="Andreopoulos B."/>
            <person name="Riley R."/>
            <person name="LaButti K."/>
            <person name="Pangilinan J."/>
            <person name="Lipzen A."/>
            <person name="Amirebrahimi M."/>
            <person name="Yan J."/>
            <person name="Adam C."/>
            <person name="Keymanesh K."/>
            <person name="Ng V."/>
            <person name="Louie K."/>
            <person name="Northen T."/>
            <person name="Drula E."/>
            <person name="Henrissat B."/>
            <person name="Hsieh H.M."/>
            <person name="Youens-Clark K."/>
            <person name="Lutzoni F."/>
            <person name="Miadlikowska J."/>
            <person name="Eastwood D.C."/>
            <person name="Hamelin R.C."/>
            <person name="Grigoriev I.V."/>
            <person name="U'Ren J.M."/>
        </authorList>
    </citation>
    <scope>NUCLEOTIDE SEQUENCE [LARGE SCALE GENOMIC DNA]</scope>
    <source>
        <strain evidence="1 2">CBS 119005</strain>
    </source>
</reference>
<sequence length="209" mass="22465">MATFSNTDTGDKPSGPYYNKNIDNDATLKEKVEGLTKFVSSCKFGMMTTRDASSGKLVSRCMAVAGKEGGDIDLTFTTNTESHKTDELKADSHTNISFCDSSGQWASVAGQVSIETDRDIVKKYYTPALKAWLGDLGDGKHDGSANDPRIGVLKVKTGSVTYAINSKTAIGRVAEVAKGTITGEPAGVQKLREINEKEIQQWRSTASKV</sequence>
<proteinExistence type="predicted"/>